<dbReference type="Proteomes" id="UP001206788">
    <property type="component" value="Unassembled WGS sequence"/>
</dbReference>
<feature type="transmembrane region" description="Helical" evidence="1">
    <location>
        <begin position="186"/>
        <end position="207"/>
    </location>
</feature>
<feature type="transmembrane region" description="Helical" evidence="1">
    <location>
        <begin position="213"/>
        <end position="233"/>
    </location>
</feature>
<name>A0ABT2G7D4_9BACT</name>
<keyword evidence="3" id="KW-1185">Reference proteome</keyword>
<reference evidence="2 3" key="1">
    <citation type="submission" date="2022-08" db="EMBL/GenBank/DDBJ databases">
        <title>Algoriphagus sp. CAU 1643 isolated from mud.</title>
        <authorList>
            <person name="Kim W."/>
        </authorList>
    </citation>
    <scope>NUCLEOTIDE SEQUENCE [LARGE SCALE GENOMIC DNA]</scope>
    <source>
        <strain evidence="2 3">CAU 1643</strain>
    </source>
</reference>
<feature type="transmembrane region" description="Helical" evidence="1">
    <location>
        <begin position="12"/>
        <end position="33"/>
    </location>
</feature>
<evidence type="ECO:0008006" key="4">
    <source>
        <dbReference type="Google" id="ProtNLM"/>
    </source>
</evidence>
<evidence type="ECO:0000256" key="1">
    <source>
        <dbReference type="SAM" id="Phobius"/>
    </source>
</evidence>
<comment type="caution">
    <text evidence="2">The sequence shown here is derived from an EMBL/GenBank/DDBJ whole genome shotgun (WGS) entry which is preliminary data.</text>
</comment>
<organism evidence="2 3">
    <name type="scientific">Algoriphagus limi</name>
    <dbReference type="NCBI Taxonomy" id="2975273"/>
    <lineage>
        <taxon>Bacteria</taxon>
        <taxon>Pseudomonadati</taxon>
        <taxon>Bacteroidota</taxon>
        <taxon>Cytophagia</taxon>
        <taxon>Cytophagales</taxon>
        <taxon>Cyclobacteriaceae</taxon>
        <taxon>Algoriphagus</taxon>
    </lineage>
</organism>
<dbReference type="RefSeq" id="WP_259414706.1">
    <property type="nucleotide sequence ID" value="NZ_JANWGH010000002.1"/>
</dbReference>
<feature type="transmembrane region" description="Helical" evidence="1">
    <location>
        <begin position="99"/>
        <end position="116"/>
    </location>
</feature>
<feature type="transmembrane region" description="Helical" evidence="1">
    <location>
        <begin position="70"/>
        <end position="87"/>
    </location>
</feature>
<sequence length="340" mass="39143">MNSTLNLPKSLTIFGIPVLIIAILALIAKSSFFPLNPDSLSIGITFDLLIIVPLVYFLLIRKTAIPKTTIIFFLVLGMVVGSVILPPQNQYYLELFKTWVFPLVELFVLSFVIYKVRQAVKRYKSNQSSFVDFFTTLKNTCFEILPKATVIPVVTEVAVFYYGFIDWKKRKLNENEFSYHRESATVSILITILFLVVIETFVFHLLLSQWSTIAASILTFLSVYSGFQLFGFMKSMFKRPILIQDEKLYLRFGIMSETTIELSKIKNLEISSRDLEFNKETRRLSILGDLDSHNVIIQLKEENTMTGLYGFKRTYKNLALHVDDKVRFGDKINEAMQQVV</sequence>
<keyword evidence="1" id="KW-0472">Membrane</keyword>
<keyword evidence="1" id="KW-0812">Transmembrane</keyword>
<evidence type="ECO:0000313" key="2">
    <source>
        <dbReference type="EMBL" id="MCS5491037.1"/>
    </source>
</evidence>
<gene>
    <name evidence="2" type="ORF">NY014_11385</name>
</gene>
<keyword evidence="1" id="KW-1133">Transmembrane helix</keyword>
<evidence type="ECO:0000313" key="3">
    <source>
        <dbReference type="Proteomes" id="UP001206788"/>
    </source>
</evidence>
<accession>A0ABT2G7D4</accession>
<proteinExistence type="predicted"/>
<protein>
    <recommendedName>
        <fullName evidence="4">PH domain-containing protein</fullName>
    </recommendedName>
</protein>
<dbReference type="EMBL" id="JANWGH010000002">
    <property type="protein sequence ID" value="MCS5491037.1"/>
    <property type="molecule type" value="Genomic_DNA"/>
</dbReference>
<feature type="transmembrane region" description="Helical" evidence="1">
    <location>
        <begin position="39"/>
        <end position="58"/>
    </location>
</feature>